<feature type="compositionally biased region" description="Basic and acidic residues" evidence="1">
    <location>
        <begin position="438"/>
        <end position="459"/>
    </location>
</feature>
<proteinExistence type="predicted"/>
<dbReference type="Proteomes" id="UP001222325">
    <property type="component" value="Unassembled WGS sequence"/>
</dbReference>
<feature type="region of interest" description="Disordered" evidence="1">
    <location>
        <begin position="1"/>
        <end position="113"/>
    </location>
</feature>
<comment type="caution">
    <text evidence="2">The sequence shown here is derived from an EMBL/GenBank/DDBJ whole genome shotgun (WGS) entry which is preliminary data.</text>
</comment>
<keyword evidence="3" id="KW-1185">Reference proteome</keyword>
<name>A0AAD6UJT5_9AGAR</name>
<feature type="region of interest" description="Disordered" evidence="1">
    <location>
        <begin position="618"/>
        <end position="686"/>
    </location>
</feature>
<feature type="compositionally biased region" description="Polar residues" evidence="1">
    <location>
        <begin position="44"/>
        <end position="64"/>
    </location>
</feature>
<gene>
    <name evidence="2" type="ORF">B0H15DRAFT_23822</name>
</gene>
<feature type="region of interest" description="Disordered" evidence="1">
    <location>
        <begin position="181"/>
        <end position="200"/>
    </location>
</feature>
<feature type="compositionally biased region" description="Polar residues" evidence="1">
    <location>
        <begin position="1"/>
        <end position="11"/>
    </location>
</feature>
<dbReference type="AlphaFoldDB" id="A0AAD6UJT5"/>
<evidence type="ECO:0000313" key="3">
    <source>
        <dbReference type="Proteomes" id="UP001222325"/>
    </source>
</evidence>
<feature type="region of interest" description="Disordered" evidence="1">
    <location>
        <begin position="713"/>
        <end position="733"/>
    </location>
</feature>
<accession>A0AAD6UJT5</accession>
<feature type="compositionally biased region" description="Pro residues" evidence="1">
    <location>
        <begin position="627"/>
        <end position="654"/>
    </location>
</feature>
<reference evidence="2" key="1">
    <citation type="submission" date="2023-03" db="EMBL/GenBank/DDBJ databases">
        <title>Massive genome expansion in bonnet fungi (Mycena s.s.) driven by repeated elements and novel gene families across ecological guilds.</title>
        <authorList>
            <consortium name="Lawrence Berkeley National Laboratory"/>
            <person name="Harder C.B."/>
            <person name="Miyauchi S."/>
            <person name="Viragh M."/>
            <person name="Kuo A."/>
            <person name="Thoen E."/>
            <person name="Andreopoulos B."/>
            <person name="Lu D."/>
            <person name="Skrede I."/>
            <person name="Drula E."/>
            <person name="Henrissat B."/>
            <person name="Morin E."/>
            <person name="Kohler A."/>
            <person name="Barry K."/>
            <person name="LaButti K."/>
            <person name="Morin E."/>
            <person name="Salamov A."/>
            <person name="Lipzen A."/>
            <person name="Mereny Z."/>
            <person name="Hegedus B."/>
            <person name="Baldrian P."/>
            <person name="Stursova M."/>
            <person name="Weitz H."/>
            <person name="Taylor A."/>
            <person name="Grigoriev I.V."/>
            <person name="Nagy L.G."/>
            <person name="Martin F."/>
            <person name="Kauserud H."/>
        </authorList>
    </citation>
    <scope>NUCLEOTIDE SEQUENCE</scope>
    <source>
        <strain evidence="2">CBHHK173m</strain>
    </source>
</reference>
<feature type="compositionally biased region" description="Pro residues" evidence="1">
    <location>
        <begin position="250"/>
        <end position="264"/>
    </location>
</feature>
<feature type="region of interest" description="Disordered" evidence="1">
    <location>
        <begin position="758"/>
        <end position="778"/>
    </location>
</feature>
<evidence type="ECO:0000256" key="1">
    <source>
        <dbReference type="SAM" id="MobiDB-lite"/>
    </source>
</evidence>
<organism evidence="2 3">
    <name type="scientific">Mycena belliarum</name>
    <dbReference type="NCBI Taxonomy" id="1033014"/>
    <lineage>
        <taxon>Eukaryota</taxon>
        <taxon>Fungi</taxon>
        <taxon>Dikarya</taxon>
        <taxon>Basidiomycota</taxon>
        <taxon>Agaricomycotina</taxon>
        <taxon>Agaricomycetes</taxon>
        <taxon>Agaricomycetidae</taxon>
        <taxon>Agaricales</taxon>
        <taxon>Marasmiineae</taxon>
        <taxon>Mycenaceae</taxon>
        <taxon>Mycena</taxon>
    </lineage>
</organism>
<feature type="region of interest" description="Disordered" evidence="1">
    <location>
        <begin position="422"/>
        <end position="471"/>
    </location>
</feature>
<protein>
    <submittedName>
        <fullName evidence="2">Uncharacterized protein</fullName>
    </submittedName>
</protein>
<sequence>MALKGSWSSPICISDDEDENSVAGQLTLPEIDSTPPNASPYPPQNLNVSHTPMEVETSSEPRSTLQKRKRDEGSIHPVPGPSRLRENFTRDSGPSGLETKKARKRRRRLEREEAMAHSRAQAFVPPFAFHPALGSWNTPGPAFNPFAFPMSTPQFASQPFMYPQNGGYSGLPYQSQTYHQPLGHGNGPLHNRQPEPSAWVSSMAATEPSTPALDFWDAYPSTPLPLLPPPPLAAPPPAPPVPRSATLDPSPLPPVANVPAPPPPSVKLAPPKKPISLIIGVNPDQDRHSKHGTFHHSIHTITSLTTNPASTEPYIPNPARTIVMEQLPKTHRTRDFIKTWSKAASGAHPVYFAVDPPSAKALIEFATAELARKAWGSPKLGGGLAGPPIKGKPRADLIRVWWYRVDGVGAGAGVGEIEEGEIEGDAEEREVSVPPEAVAKKETKKERKARLAREREAKMPKVASPAPSLHPSETFVKTTEEVAPEVPPYAIPALVDSYPILPDSPPPAYSDTVWPVDPAWTIDTASILRLAPSRSPLPPQSSLGTQWQAHIPARRSETGSSSEPGPTTATTFPPPLPAPHALLSSAPGFHSDGDVDMELDTPASATFPYALPAAPASNPSALDRAAIPPPPRPSAPSVSWPPPPSLSAPTPTPSPGAMESSPRASPVVPPLEPRAMKNAPKGPSFVKRSLVARHKELEERIARGKLELGLKTDLPATAPHTPPPASPSEPVTAASMEDNLRRLVLKSQKNKLISAVSVSTASDSTASSSAVASPVSAPASTPTAFSLDELAVSFITETIQTALSAPPPPPATARKPPMSVKQELAAKQKRLEAHIAESKTLMAQLTGARSKQEKDRILGVMRERGRYVPTLFWFLSFWRLLPRI</sequence>
<feature type="region of interest" description="Disordered" evidence="1">
    <location>
        <begin position="227"/>
        <end position="264"/>
    </location>
</feature>
<feature type="compositionally biased region" description="Pro residues" evidence="1">
    <location>
        <begin position="227"/>
        <end position="242"/>
    </location>
</feature>
<evidence type="ECO:0000313" key="2">
    <source>
        <dbReference type="EMBL" id="KAJ7104402.1"/>
    </source>
</evidence>
<feature type="compositionally biased region" description="Low complexity" evidence="1">
    <location>
        <begin position="579"/>
        <end position="588"/>
    </location>
</feature>
<dbReference type="EMBL" id="JARJCN010000001">
    <property type="protein sequence ID" value="KAJ7104402.1"/>
    <property type="molecule type" value="Genomic_DNA"/>
</dbReference>
<feature type="region of interest" description="Disordered" evidence="1">
    <location>
        <begin position="533"/>
        <end position="600"/>
    </location>
</feature>